<name>A0A940SGI4_9BACI</name>
<comment type="caution">
    <text evidence="1">The sequence shown here is derived from an EMBL/GenBank/DDBJ whole genome shotgun (WGS) entry which is preliminary data.</text>
</comment>
<dbReference type="AlphaFoldDB" id="A0A940SGI4"/>
<proteinExistence type="predicted"/>
<gene>
    <name evidence="1" type="ORF">J5Y03_07840</name>
</gene>
<dbReference type="EMBL" id="JAGIYQ010000004">
    <property type="protein sequence ID" value="MBP0725102.1"/>
    <property type="molecule type" value="Genomic_DNA"/>
</dbReference>
<evidence type="ECO:0000313" key="1">
    <source>
        <dbReference type="EMBL" id="MBP0725102.1"/>
    </source>
</evidence>
<organism evidence="1 2">
    <name type="scientific">Gottfriedia endophytica</name>
    <dbReference type="NCBI Taxonomy" id="2820819"/>
    <lineage>
        <taxon>Bacteria</taxon>
        <taxon>Bacillati</taxon>
        <taxon>Bacillota</taxon>
        <taxon>Bacilli</taxon>
        <taxon>Bacillales</taxon>
        <taxon>Bacillaceae</taxon>
        <taxon>Gottfriedia</taxon>
    </lineage>
</organism>
<evidence type="ECO:0000313" key="2">
    <source>
        <dbReference type="Proteomes" id="UP000682134"/>
    </source>
</evidence>
<keyword evidence="2" id="KW-1185">Reference proteome</keyword>
<reference evidence="1" key="1">
    <citation type="submission" date="2021-04" db="EMBL/GenBank/DDBJ databases">
        <title>Genome seq and assembly of Bacillus sp.</title>
        <authorList>
            <person name="Chhetri G."/>
        </authorList>
    </citation>
    <scope>NUCLEOTIDE SEQUENCE</scope>
    <source>
        <strain evidence="1">RG28</strain>
    </source>
</reference>
<protein>
    <submittedName>
        <fullName evidence="1">Uncharacterized protein</fullName>
    </submittedName>
</protein>
<accession>A0A940SGI4</accession>
<sequence length="132" mass="15444">MSTMLKDLPRGTKVSITNSIKSAFELYMKGLEWNLDEYSWEGFLQEWKQYNECNASWQANVDESLLNSEEFHTDLANKMSKDIQKMLNEDPSEEQVQQIESLIKELEVEDPTYSCKLEAKYHIDRLLSLVKA</sequence>
<dbReference type="Proteomes" id="UP000682134">
    <property type="component" value="Unassembled WGS sequence"/>
</dbReference>